<reference evidence="1" key="1">
    <citation type="submission" date="2014-11" db="EMBL/GenBank/DDBJ databases">
        <authorList>
            <person name="Amaro Gonzalez C."/>
        </authorList>
    </citation>
    <scope>NUCLEOTIDE SEQUENCE</scope>
</reference>
<dbReference type="EMBL" id="GBXM01026421">
    <property type="protein sequence ID" value="JAH82156.1"/>
    <property type="molecule type" value="Transcribed_RNA"/>
</dbReference>
<reference evidence="1" key="2">
    <citation type="journal article" date="2015" name="Fish Shellfish Immunol.">
        <title>Early steps in the European eel (Anguilla anguilla)-Vibrio vulnificus interaction in the gills: Role of the RtxA13 toxin.</title>
        <authorList>
            <person name="Callol A."/>
            <person name="Pajuelo D."/>
            <person name="Ebbesson L."/>
            <person name="Teles M."/>
            <person name="MacKenzie S."/>
            <person name="Amaro C."/>
        </authorList>
    </citation>
    <scope>NUCLEOTIDE SEQUENCE</scope>
</reference>
<organism evidence="1">
    <name type="scientific">Anguilla anguilla</name>
    <name type="common">European freshwater eel</name>
    <name type="synonym">Muraena anguilla</name>
    <dbReference type="NCBI Taxonomy" id="7936"/>
    <lineage>
        <taxon>Eukaryota</taxon>
        <taxon>Metazoa</taxon>
        <taxon>Chordata</taxon>
        <taxon>Craniata</taxon>
        <taxon>Vertebrata</taxon>
        <taxon>Euteleostomi</taxon>
        <taxon>Actinopterygii</taxon>
        <taxon>Neopterygii</taxon>
        <taxon>Teleostei</taxon>
        <taxon>Anguilliformes</taxon>
        <taxon>Anguillidae</taxon>
        <taxon>Anguilla</taxon>
    </lineage>
</organism>
<name>A0A0E9UKH8_ANGAN</name>
<accession>A0A0E9UKH8</accession>
<protein>
    <submittedName>
        <fullName evidence="1">Uncharacterized protein</fullName>
    </submittedName>
</protein>
<dbReference type="EMBL" id="GBXM01042822">
    <property type="protein sequence ID" value="JAH65755.1"/>
    <property type="molecule type" value="Transcribed_RNA"/>
</dbReference>
<proteinExistence type="predicted"/>
<dbReference type="AlphaFoldDB" id="A0A0E9UKH8"/>
<evidence type="ECO:0000313" key="1">
    <source>
        <dbReference type="EMBL" id="JAH65755.1"/>
    </source>
</evidence>
<sequence length="51" mass="6024">MPTYIDKNIRIHGYKPSIHCPPKWTPKAQYNTCHFRLHVNKIQVRLVCSCS</sequence>
<dbReference type="EMBL" id="GBXM01028158">
    <property type="protein sequence ID" value="JAH80419.1"/>
    <property type="molecule type" value="Transcribed_RNA"/>
</dbReference>